<reference evidence="2 3" key="1">
    <citation type="submission" date="2023-10" db="EMBL/GenBank/DDBJ databases">
        <title>179-bfca-hs.</title>
        <authorList>
            <person name="Miliotis G."/>
            <person name="Sengupta P."/>
            <person name="Hameed A."/>
            <person name="Chuvochina M."/>
            <person name="Mcdonagh F."/>
            <person name="Simpson A.C."/>
            <person name="Singh N.K."/>
            <person name="Rekha P.D."/>
            <person name="Raman K."/>
            <person name="Hugenholtz P."/>
            <person name="Venkateswaran K."/>
        </authorList>
    </citation>
    <scope>NUCLEOTIDE SEQUENCE [LARGE SCALE GENOMIC DNA]</scope>
    <source>
        <strain evidence="2 3">179-BFC-A-HS</strain>
    </source>
</reference>
<comment type="caution">
    <text evidence="2">The sequence shown here is derived from an EMBL/GenBank/DDBJ whole genome shotgun (WGS) entry which is preliminary data.</text>
</comment>
<accession>A0ABU5CER0</accession>
<sequence>MVVFVINKHGQPLMPCKPRKARLLLKDKKAKIVSYKPFQIQLLYETNSYTQKVKIGVDLGSKHVGIAVTSEKKFLPKGKLN</sequence>
<keyword evidence="3" id="KW-1185">Reference proteome</keyword>
<feature type="domain" description="RRXRR" evidence="1">
    <location>
        <begin position="3"/>
        <end position="79"/>
    </location>
</feature>
<dbReference type="InterPro" id="IPR025938">
    <property type="entry name" value="RRXRR_dom"/>
</dbReference>
<name>A0ABU5CER0_9BACI</name>
<dbReference type="Pfam" id="PF14239">
    <property type="entry name" value="RRXRR"/>
    <property type="match status" value="1"/>
</dbReference>
<protein>
    <submittedName>
        <fullName evidence="2">RRXRR domain-containing protein</fullName>
    </submittedName>
</protein>
<evidence type="ECO:0000313" key="3">
    <source>
        <dbReference type="Proteomes" id="UP001228376"/>
    </source>
</evidence>
<organism evidence="2 3">
    <name type="scientific">Tigheibacillus jepli</name>
    <dbReference type="NCBI Taxonomy" id="3035914"/>
    <lineage>
        <taxon>Bacteria</taxon>
        <taxon>Bacillati</taxon>
        <taxon>Bacillota</taxon>
        <taxon>Bacilli</taxon>
        <taxon>Bacillales</taxon>
        <taxon>Bacillaceae</taxon>
        <taxon>Tigheibacillus</taxon>
    </lineage>
</organism>
<dbReference type="Proteomes" id="UP001228376">
    <property type="component" value="Unassembled WGS sequence"/>
</dbReference>
<proteinExistence type="predicted"/>
<gene>
    <name evidence="2" type="ORF">P5G51_004610</name>
</gene>
<dbReference type="EMBL" id="JAROCA020000001">
    <property type="protein sequence ID" value="MDY0404776.1"/>
    <property type="molecule type" value="Genomic_DNA"/>
</dbReference>
<evidence type="ECO:0000313" key="2">
    <source>
        <dbReference type="EMBL" id="MDY0404776.1"/>
    </source>
</evidence>
<evidence type="ECO:0000259" key="1">
    <source>
        <dbReference type="Pfam" id="PF14239"/>
    </source>
</evidence>